<name>A0ABN8Q1X4_9CNID</name>
<proteinExistence type="predicted"/>
<evidence type="ECO:0008006" key="3">
    <source>
        <dbReference type="Google" id="ProtNLM"/>
    </source>
</evidence>
<keyword evidence="2" id="KW-1185">Reference proteome</keyword>
<organism evidence="1 2">
    <name type="scientific">Porites evermanni</name>
    <dbReference type="NCBI Taxonomy" id="104178"/>
    <lineage>
        <taxon>Eukaryota</taxon>
        <taxon>Metazoa</taxon>
        <taxon>Cnidaria</taxon>
        <taxon>Anthozoa</taxon>
        <taxon>Hexacorallia</taxon>
        <taxon>Scleractinia</taxon>
        <taxon>Fungiina</taxon>
        <taxon>Poritidae</taxon>
        <taxon>Porites</taxon>
    </lineage>
</organism>
<dbReference type="PANTHER" id="PTHR46880">
    <property type="entry name" value="RAS-ASSOCIATING DOMAIN-CONTAINING PROTEIN"/>
    <property type="match status" value="1"/>
</dbReference>
<protein>
    <recommendedName>
        <fullName evidence="3">DUF4371 domain-containing protein</fullName>
    </recommendedName>
</protein>
<gene>
    <name evidence="1" type="ORF">PEVE_00000919</name>
</gene>
<comment type="caution">
    <text evidence="1">The sequence shown here is derived from an EMBL/GenBank/DDBJ whole genome shotgun (WGS) entry which is preliminary data.</text>
</comment>
<evidence type="ECO:0000313" key="1">
    <source>
        <dbReference type="EMBL" id="CAH3152862.1"/>
    </source>
</evidence>
<reference evidence="1 2" key="1">
    <citation type="submission" date="2022-05" db="EMBL/GenBank/DDBJ databases">
        <authorList>
            <consortium name="Genoscope - CEA"/>
            <person name="William W."/>
        </authorList>
    </citation>
    <scope>NUCLEOTIDE SEQUENCE [LARGE SCALE GENOMIC DNA]</scope>
</reference>
<accession>A0ABN8Q1X4</accession>
<sequence>MQTDLKKAMEKALSRQEKGITTAQKVAYWLAKENVATRKFSSLMNLLCQTRCPHVDKLSCGENANYISDQAAEEFQEACAKVITNEIEKEIQQSRFLSVLVDESTDISVTLPKLAFLKICQMERLQQYWIP</sequence>
<dbReference type="EMBL" id="CALNXI010001044">
    <property type="protein sequence ID" value="CAH3152862.1"/>
    <property type="molecule type" value="Genomic_DNA"/>
</dbReference>
<dbReference type="Proteomes" id="UP001159427">
    <property type="component" value="Unassembled WGS sequence"/>
</dbReference>
<dbReference type="PANTHER" id="PTHR46880:SF5">
    <property type="entry name" value="DUF4371 DOMAIN-CONTAINING PROTEIN"/>
    <property type="match status" value="1"/>
</dbReference>
<evidence type="ECO:0000313" key="2">
    <source>
        <dbReference type="Proteomes" id="UP001159427"/>
    </source>
</evidence>